<organism evidence="2 3">
    <name type="scientific">Romanomermis culicivorax</name>
    <name type="common">Nematode worm</name>
    <dbReference type="NCBI Taxonomy" id="13658"/>
    <lineage>
        <taxon>Eukaryota</taxon>
        <taxon>Metazoa</taxon>
        <taxon>Ecdysozoa</taxon>
        <taxon>Nematoda</taxon>
        <taxon>Enoplea</taxon>
        <taxon>Dorylaimia</taxon>
        <taxon>Mermithida</taxon>
        <taxon>Mermithoidea</taxon>
        <taxon>Mermithidae</taxon>
        <taxon>Romanomermis</taxon>
    </lineage>
</organism>
<sequence length="226" mass="26102">MSVFLSPSTERNLCFMVDKLDLGDSEDGEKSEEKIKIWVSKELLAVASPVFNKMFYGDFRENQMSSAMEPIYLPGKNDKDFIEFLDCLFPYPTQSNIDSLNVDTIMCLANEYQVEILMKKCDELYVKFIRSLPVGSQLVLVYLPIILRYKLKSALKTCIPKVAALDMRVLDRSSTMPLLDEFHQFYAAVYEAKLRSDRTNYVDNLILEKCSSLLPLFDVFKPYSRM</sequence>
<dbReference type="Gene3D" id="3.30.710.10">
    <property type="entry name" value="Potassium Channel Kv1.1, Chain A"/>
    <property type="match status" value="1"/>
</dbReference>
<reference evidence="3" key="1">
    <citation type="submission" date="2022-11" db="UniProtKB">
        <authorList>
            <consortium name="WormBaseParasite"/>
        </authorList>
    </citation>
    <scope>IDENTIFICATION</scope>
</reference>
<dbReference type="InterPro" id="IPR011333">
    <property type="entry name" value="SKP1/BTB/POZ_sf"/>
</dbReference>
<accession>A0A915J144</accession>
<dbReference type="AlphaFoldDB" id="A0A915J144"/>
<dbReference type="SUPFAM" id="SSF54695">
    <property type="entry name" value="POZ domain"/>
    <property type="match status" value="1"/>
</dbReference>
<protein>
    <submittedName>
        <fullName evidence="3">BTB domain-containing protein</fullName>
    </submittedName>
</protein>
<dbReference type="Pfam" id="PF00651">
    <property type="entry name" value="BTB"/>
    <property type="match status" value="1"/>
</dbReference>
<dbReference type="InterPro" id="IPR000210">
    <property type="entry name" value="BTB/POZ_dom"/>
</dbReference>
<evidence type="ECO:0000313" key="2">
    <source>
        <dbReference type="Proteomes" id="UP000887565"/>
    </source>
</evidence>
<dbReference type="PANTHER" id="PTHR22744">
    <property type="entry name" value="HELIX LOOP HELIX PROTEIN 21-RELATED"/>
    <property type="match status" value="1"/>
</dbReference>
<dbReference type="Proteomes" id="UP000887565">
    <property type="component" value="Unplaced"/>
</dbReference>
<dbReference type="PANTHER" id="PTHR22744:SF17">
    <property type="entry name" value="BTB DOMAIN-CONTAINING PROTEIN"/>
    <property type="match status" value="1"/>
</dbReference>
<evidence type="ECO:0000313" key="3">
    <source>
        <dbReference type="WBParaSite" id="nRc.2.0.1.t19824-RA"/>
    </source>
</evidence>
<name>A0A915J144_ROMCU</name>
<keyword evidence="2" id="KW-1185">Reference proteome</keyword>
<proteinExistence type="predicted"/>
<feature type="domain" description="BTB" evidence="1">
    <location>
        <begin position="11"/>
        <end position="129"/>
    </location>
</feature>
<dbReference type="SMART" id="SM00225">
    <property type="entry name" value="BTB"/>
    <property type="match status" value="1"/>
</dbReference>
<evidence type="ECO:0000259" key="1">
    <source>
        <dbReference type="SMART" id="SM00225"/>
    </source>
</evidence>
<dbReference type="WBParaSite" id="nRc.2.0.1.t19824-RA">
    <property type="protein sequence ID" value="nRc.2.0.1.t19824-RA"/>
    <property type="gene ID" value="nRc.2.0.1.g19824"/>
</dbReference>